<comment type="function">
    <text evidence="2">Catalyzes the isomerization between 2-isopropylmalate and 3-isopropylmalate, via the formation of 2-isopropylmaleate.</text>
</comment>
<evidence type="ECO:0000256" key="6">
    <source>
        <dbReference type="ARBA" id="ARBA00011998"/>
    </source>
</evidence>
<evidence type="ECO:0000256" key="2">
    <source>
        <dbReference type="ARBA" id="ARBA00002695"/>
    </source>
</evidence>
<dbReference type="PANTHER" id="PTHR43345">
    <property type="entry name" value="3-ISOPROPYLMALATE DEHYDRATASE SMALL SUBUNIT 2-RELATED-RELATED"/>
    <property type="match status" value="1"/>
</dbReference>
<keyword evidence="8" id="KW-0028">Amino-acid biosynthesis</keyword>
<gene>
    <name evidence="12" type="primary">leuD</name>
    <name evidence="12" type="ORF">KB874_06115</name>
</gene>
<dbReference type="SUPFAM" id="SSF52016">
    <property type="entry name" value="LeuD/IlvD-like"/>
    <property type="match status" value="1"/>
</dbReference>
<dbReference type="InterPro" id="IPR033940">
    <property type="entry name" value="IPMI_Swivel"/>
</dbReference>
<organism evidence="12 13">
    <name type="scientific">Thetidibacter halocola</name>
    <dbReference type="NCBI Taxonomy" id="2827239"/>
    <lineage>
        <taxon>Bacteria</taxon>
        <taxon>Pseudomonadati</taxon>
        <taxon>Pseudomonadota</taxon>
        <taxon>Alphaproteobacteria</taxon>
        <taxon>Rhodobacterales</taxon>
        <taxon>Roseobacteraceae</taxon>
        <taxon>Thetidibacter</taxon>
    </lineage>
</organism>
<comment type="catalytic activity">
    <reaction evidence="1">
        <text>(2R,3S)-3-isopropylmalate = (2S)-2-isopropylmalate</text>
        <dbReference type="Rhea" id="RHEA:32287"/>
        <dbReference type="ChEBI" id="CHEBI:1178"/>
        <dbReference type="ChEBI" id="CHEBI:35121"/>
        <dbReference type="EC" id="4.2.1.33"/>
    </reaction>
</comment>
<evidence type="ECO:0000313" key="12">
    <source>
        <dbReference type="EMBL" id="MBS0123706.1"/>
    </source>
</evidence>
<dbReference type="GO" id="GO:0003861">
    <property type="term" value="F:3-isopropylmalate dehydratase activity"/>
    <property type="evidence" value="ECO:0007669"/>
    <property type="project" value="UniProtKB-EC"/>
</dbReference>
<proteinExistence type="inferred from homology"/>
<evidence type="ECO:0000256" key="3">
    <source>
        <dbReference type="ARBA" id="ARBA00004729"/>
    </source>
</evidence>
<keyword evidence="13" id="KW-1185">Reference proteome</keyword>
<dbReference type="NCBIfam" id="NF002458">
    <property type="entry name" value="PRK01641.1"/>
    <property type="match status" value="1"/>
</dbReference>
<evidence type="ECO:0000259" key="11">
    <source>
        <dbReference type="Pfam" id="PF00694"/>
    </source>
</evidence>
<dbReference type="InterPro" id="IPR000573">
    <property type="entry name" value="AconitaseA/IPMdHydase_ssu_swvl"/>
</dbReference>
<dbReference type="InterPro" id="IPR004431">
    <property type="entry name" value="3-IsopropMal_deHydase_ssu"/>
</dbReference>
<comment type="similarity">
    <text evidence="4">Belongs to the LeuD family. LeuD type 1 subfamily.</text>
</comment>
<dbReference type="EC" id="4.2.1.33" evidence="6"/>
<name>A0A8J8B670_9RHOB</name>
<evidence type="ECO:0000313" key="13">
    <source>
        <dbReference type="Proteomes" id="UP000681356"/>
    </source>
</evidence>
<evidence type="ECO:0000256" key="1">
    <source>
        <dbReference type="ARBA" id="ARBA00000491"/>
    </source>
</evidence>
<dbReference type="GO" id="GO:0009316">
    <property type="term" value="C:3-isopropylmalate dehydratase complex"/>
    <property type="evidence" value="ECO:0007669"/>
    <property type="project" value="InterPro"/>
</dbReference>
<dbReference type="EMBL" id="JAGTUU010000002">
    <property type="protein sequence ID" value="MBS0123706.1"/>
    <property type="molecule type" value="Genomic_DNA"/>
</dbReference>
<dbReference type="NCBIfam" id="TIGR00171">
    <property type="entry name" value="leuD"/>
    <property type="match status" value="1"/>
</dbReference>
<keyword evidence="10" id="KW-0100">Branched-chain amino acid biosynthesis</keyword>
<dbReference type="RefSeq" id="WP_212535670.1">
    <property type="nucleotide sequence ID" value="NZ_JAGTUU010000002.1"/>
</dbReference>
<feature type="domain" description="Aconitase A/isopropylmalate dehydratase small subunit swivel" evidence="11">
    <location>
        <begin position="5"/>
        <end position="116"/>
    </location>
</feature>
<keyword evidence="7" id="KW-0432">Leucine biosynthesis</keyword>
<dbReference type="AlphaFoldDB" id="A0A8J8B670"/>
<reference evidence="12" key="1">
    <citation type="submission" date="2021-04" db="EMBL/GenBank/DDBJ databases">
        <authorList>
            <person name="Yoon J."/>
        </authorList>
    </citation>
    <scope>NUCLEOTIDE SEQUENCE</scope>
    <source>
        <strain evidence="12">KMU-90</strain>
    </source>
</reference>
<dbReference type="InterPro" id="IPR050075">
    <property type="entry name" value="LeuD"/>
</dbReference>
<comment type="pathway">
    <text evidence="3">Amino-acid biosynthesis; L-leucine biosynthesis; L-leucine from 3-methyl-2-oxobutanoate: step 2/4.</text>
</comment>
<sequence>MAGWTRHQGQAVALPRANVDTDQLIPARFMSASRAEGYGRFLLHDLREGDPDFPLDRHPQASILVAGENFGCGSSREAAVYALVDAGFRVVVAPSFADIFAGNAVNNGLLTVATDQARAILAVLGDGTLSGTADLAAGTLRIGDFDIALTLPEAVREKLINGWDDIDLTRAHSGEIRNFRDRRKSDHPWAFPST</sequence>
<dbReference type="UniPathway" id="UPA00048">
    <property type="reaction ID" value="UER00071"/>
</dbReference>
<protein>
    <recommendedName>
        <fullName evidence="6">3-isopropylmalate dehydratase</fullName>
        <ecNumber evidence="6">4.2.1.33</ecNumber>
    </recommendedName>
</protein>
<keyword evidence="9 12" id="KW-0456">Lyase</keyword>
<dbReference type="CDD" id="cd01577">
    <property type="entry name" value="IPMI_Swivel"/>
    <property type="match status" value="1"/>
</dbReference>
<dbReference type="PANTHER" id="PTHR43345:SF5">
    <property type="entry name" value="3-ISOPROPYLMALATE DEHYDRATASE SMALL SUBUNIT"/>
    <property type="match status" value="1"/>
</dbReference>
<evidence type="ECO:0000256" key="4">
    <source>
        <dbReference type="ARBA" id="ARBA00009845"/>
    </source>
</evidence>
<evidence type="ECO:0000256" key="7">
    <source>
        <dbReference type="ARBA" id="ARBA00022430"/>
    </source>
</evidence>
<dbReference type="GO" id="GO:0009098">
    <property type="term" value="P:L-leucine biosynthetic process"/>
    <property type="evidence" value="ECO:0007669"/>
    <property type="project" value="UniProtKB-UniPathway"/>
</dbReference>
<dbReference type="Pfam" id="PF00694">
    <property type="entry name" value="Aconitase_C"/>
    <property type="match status" value="1"/>
</dbReference>
<accession>A0A8J8B670</accession>
<dbReference type="Proteomes" id="UP000681356">
    <property type="component" value="Unassembled WGS sequence"/>
</dbReference>
<comment type="caution">
    <text evidence="12">The sequence shown here is derived from an EMBL/GenBank/DDBJ whole genome shotgun (WGS) entry which is preliminary data.</text>
</comment>
<comment type="subunit">
    <text evidence="5">Heterodimer of LeuC and LeuD.</text>
</comment>
<evidence type="ECO:0000256" key="9">
    <source>
        <dbReference type="ARBA" id="ARBA00023239"/>
    </source>
</evidence>
<evidence type="ECO:0000256" key="5">
    <source>
        <dbReference type="ARBA" id="ARBA00011271"/>
    </source>
</evidence>
<evidence type="ECO:0000256" key="10">
    <source>
        <dbReference type="ARBA" id="ARBA00023304"/>
    </source>
</evidence>
<evidence type="ECO:0000256" key="8">
    <source>
        <dbReference type="ARBA" id="ARBA00022605"/>
    </source>
</evidence>
<dbReference type="InterPro" id="IPR015928">
    <property type="entry name" value="Aconitase/3IPM_dehydase_swvl"/>
</dbReference>
<dbReference type="Gene3D" id="3.20.19.10">
    <property type="entry name" value="Aconitase, domain 4"/>
    <property type="match status" value="1"/>
</dbReference>